<evidence type="ECO:0000313" key="8">
    <source>
        <dbReference type="EMBL" id="CAF4875139.1"/>
    </source>
</evidence>
<comment type="caution">
    <text evidence="8">The sequence shown here is derived from an EMBL/GenBank/DDBJ whole genome shotgun (WGS) entry which is preliminary data.</text>
</comment>
<dbReference type="GO" id="GO:0005524">
    <property type="term" value="F:ATP binding"/>
    <property type="evidence" value="ECO:0007669"/>
    <property type="project" value="UniProtKB-KW"/>
</dbReference>
<keyword evidence="3" id="KW-0067">ATP-binding</keyword>
<dbReference type="Gene3D" id="1.10.730.10">
    <property type="entry name" value="Isoleucyl-tRNA Synthetase, Domain 1"/>
    <property type="match status" value="1"/>
</dbReference>
<gene>
    <name evidence="8" type="ORF">GIL414_LOCUS50574</name>
</gene>
<keyword evidence="6" id="KW-1133">Transmembrane helix</keyword>
<organism evidence="8 9">
    <name type="scientific">Rotaria magnacalcarata</name>
    <dbReference type="NCBI Taxonomy" id="392030"/>
    <lineage>
        <taxon>Eukaryota</taxon>
        <taxon>Metazoa</taxon>
        <taxon>Spiralia</taxon>
        <taxon>Gnathifera</taxon>
        <taxon>Rotifera</taxon>
        <taxon>Eurotatoria</taxon>
        <taxon>Bdelloidea</taxon>
        <taxon>Philodinida</taxon>
        <taxon>Philodinidae</taxon>
        <taxon>Rotaria</taxon>
    </lineage>
</organism>
<accession>A0A8S3C258</accession>
<sequence>EDSLVSLNVLCYVLLTMAKLMAPFTPFLAEYMYQILRKLMSQPSSSLSPE</sequence>
<keyword evidence="2" id="KW-0547">Nucleotide-binding</keyword>
<dbReference type="EMBL" id="CAJOBJ010168958">
    <property type="protein sequence ID" value="CAF4875139.1"/>
    <property type="molecule type" value="Genomic_DNA"/>
</dbReference>
<evidence type="ECO:0000256" key="6">
    <source>
        <dbReference type="SAM" id="Phobius"/>
    </source>
</evidence>
<evidence type="ECO:0000256" key="4">
    <source>
        <dbReference type="ARBA" id="ARBA00022917"/>
    </source>
</evidence>
<keyword evidence="4" id="KW-0648">Protein biosynthesis</keyword>
<dbReference type="InterPro" id="IPR009080">
    <property type="entry name" value="tRNAsynth_Ia_anticodon-bd"/>
</dbReference>
<dbReference type="GO" id="GO:0006418">
    <property type="term" value="P:tRNA aminoacylation for protein translation"/>
    <property type="evidence" value="ECO:0007669"/>
    <property type="project" value="InterPro"/>
</dbReference>
<dbReference type="SUPFAM" id="SSF47323">
    <property type="entry name" value="Anticodon-binding domain of a subclass of class I aminoacyl-tRNA synthetases"/>
    <property type="match status" value="1"/>
</dbReference>
<dbReference type="Pfam" id="PF08264">
    <property type="entry name" value="Anticodon_1"/>
    <property type="match status" value="1"/>
</dbReference>
<evidence type="ECO:0000313" key="9">
    <source>
        <dbReference type="Proteomes" id="UP000681720"/>
    </source>
</evidence>
<protein>
    <recommendedName>
        <fullName evidence="7">Methionyl/Valyl/Leucyl/Isoleucyl-tRNA synthetase anticodon-binding domain-containing protein</fullName>
    </recommendedName>
</protein>
<feature type="non-terminal residue" evidence="8">
    <location>
        <position position="1"/>
    </location>
</feature>
<dbReference type="GO" id="GO:0004812">
    <property type="term" value="F:aminoacyl-tRNA ligase activity"/>
    <property type="evidence" value="ECO:0007669"/>
    <property type="project" value="UniProtKB-KW"/>
</dbReference>
<name>A0A8S3C258_9BILA</name>
<dbReference type="InterPro" id="IPR013155">
    <property type="entry name" value="M/V/L/I-tRNA-synth_anticd-bd"/>
</dbReference>
<dbReference type="Proteomes" id="UP000681720">
    <property type="component" value="Unassembled WGS sequence"/>
</dbReference>
<keyword evidence="5" id="KW-0030">Aminoacyl-tRNA synthetase</keyword>
<feature type="transmembrane region" description="Helical" evidence="6">
    <location>
        <begin position="12"/>
        <end position="33"/>
    </location>
</feature>
<proteinExistence type="predicted"/>
<evidence type="ECO:0000256" key="2">
    <source>
        <dbReference type="ARBA" id="ARBA00022741"/>
    </source>
</evidence>
<keyword evidence="6" id="KW-0472">Membrane</keyword>
<keyword evidence="6" id="KW-0812">Transmembrane</keyword>
<evidence type="ECO:0000256" key="3">
    <source>
        <dbReference type="ARBA" id="ARBA00022840"/>
    </source>
</evidence>
<feature type="domain" description="Methionyl/Valyl/Leucyl/Isoleucyl-tRNA synthetase anticodon-binding" evidence="7">
    <location>
        <begin position="6"/>
        <end position="41"/>
    </location>
</feature>
<evidence type="ECO:0000256" key="5">
    <source>
        <dbReference type="ARBA" id="ARBA00023146"/>
    </source>
</evidence>
<reference evidence="8" key="1">
    <citation type="submission" date="2021-02" db="EMBL/GenBank/DDBJ databases">
        <authorList>
            <person name="Nowell W R."/>
        </authorList>
    </citation>
    <scope>NUCLEOTIDE SEQUENCE</scope>
</reference>
<evidence type="ECO:0000256" key="1">
    <source>
        <dbReference type="ARBA" id="ARBA00022598"/>
    </source>
</evidence>
<dbReference type="AlphaFoldDB" id="A0A8S3C258"/>
<keyword evidence="1" id="KW-0436">Ligase</keyword>
<evidence type="ECO:0000259" key="7">
    <source>
        <dbReference type="Pfam" id="PF08264"/>
    </source>
</evidence>